<dbReference type="PANTHER" id="PTHR40788">
    <property type="entry name" value="CLR5 DOMAIN-CONTAINING PROTEIN-RELATED"/>
    <property type="match status" value="1"/>
</dbReference>
<proteinExistence type="predicted"/>
<feature type="compositionally biased region" description="Basic and acidic residues" evidence="1">
    <location>
        <begin position="9"/>
        <end position="18"/>
    </location>
</feature>
<evidence type="ECO:0000313" key="2">
    <source>
        <dbReference type="EMBL" id="EPS96637.1"/>
    </source>
</evidence>
<evidence type="ECO:0000313" key="3">
    <source>
        <dbReference type="Proteomes" id="UP000015241"/>
    </source>
</evidence>
<dbReference type="OrthoDB" id="2922289at2759"/>
<evidence type="ECO:0000256" key="1">
    <source>
        <dbReference type="SAM" id="MobiDB-lite"/>
    </source>
</evidence>
<feature type="region of interest" description="Disordered" evidence="1">
    <location>
        <begin position="474"/>
        <end position="573"/>
    </location>
</feature>
<feature type="region of interest" description="Disordered" evidence="1">
    <location>
        <begin position="1"/>
        <end position="31"/>
    </location>
</feature>
<accession>S8DVI8</accession>
<dbReference type="HOGENOM" id="CLU_401728_0_0_1"/>
<protein>
    <submittedName>
        <fullName evidence="2">Uncharacterized protein</fullName>
    </submittedName>
</protein>
<dbReference type="EMBL" id="KE504186">
    <property type="protein sequence ID" value="EPS96637.1"/>
    <property type="molecule type" value="Genomic_DNA"/>
</dbReference>
<keyword evidence="3" id="KW-1185">Reference proteome</keyword>
<dbReference type="eggNOG" id="ENOG502QUCG">
    <property type="taxonomic scope" value="Eukaryota"/>
</dbReference>
<dbReference type="PANTHER" id="PTHR40788:SF1">
    <property type="entry name" value="IPA PROTEIN"/>
    <property type="match status" value="1"/>
</dbReference>
<dbReference type="InParanoid" id="S8DVI8"/>
<reference evidence="2 3" key="1">
    <citation type="journal article" date="2012" name="Science">
        <title>The Paleozoic origin of enzymatic lignin decomposition reconstructed from 31 fungal genomes.</title>
        <authorList>
            <person name="Floudas D."/>
            <person name="Binder M."/>
            <person name="Riley R."/>
            <person name="Barry K."/>
            <person name="Blanchette R.A."/>
            <person name="Henrissat B."/>
            <person name="Martinez A.T."/>
            <person name="Otillar R."/>
            <person name="Spatafora J.W."/>
            <person name="Yadav J.S."/>
            <person name="Aerts A."/>
            <person name="Benoit I."/>
            <person name="Boyd A."/>
            <person name="Carlson A."/>
            <person name="Copeland A."/>
            <person name="Coutinho P.M."/>
            <person name="de Vries R.P."/>
            <person name="Ferreira P."/>
            <person name="Findley K."/>
            <person name="Foster B."/>
            <person name="Gaskell J."/>
            <person name="Glotzer D."/>
            <person name="Gorecki P."/>
            <person name="Heitman J."/>
            <person name="Hesse C."/>
            <person name="Hori C."/>
            <person name="Igarashi K."/>
            <person name="Jurgens J.A."/>
            <person name="Kallen N."/>
            <person name="Kersten P."/>
            <person name="Kohler A."/>
            <person name="Kuees U."/>
            <person name="Kumar T.K.A."/>
            <person name="Kuo A."/>
            <person name="LaButti K."/>
            <person name="Larrondo L.F."/>
            <person name="Lindquist E."/>
            <person name="Ling A."/>
            <person name="Lombard V."/>
            <person name="Lucas S."/>
            <person name="Lundell T."/>
            <person name="Martin R."/>
            <person name="McLaughlin D.J."/>
            <person name="Morgenstern I."/>
            <person name="Morin E."/>
            <person name="Murat C."/>
            <person name="Nagy L.G."/>
            <person name="Nolan M."/>
            <person name="Ohm R.A."/>
            <person name="Patyshakuliyeva A."/>
            <person name="Rokas A."/>
            <person name="Ruiz-Duenas F.J."/>
            <person name="Sabat G."/>
            <person name="Salamov A."/>
            <person name="Samejima M."/>
            <person name="Schmutz J."/>
            <person name="Slot J.C."/>
            <person name="St John F."/>
            <person name="Stenlid J."/>
            <person name="Sun H."/>
            <person name="Sun S."/>
            <person name="Syed K."/>
            <person name="Tsang A."/>
            <person name="Wiebenga A."/>
            <person name="Young D."/>
            <person name="Pisabarro A."/>
            <person name="Eastwood D.C."/>
            <person name="Martin F."/>
            <person name="Cullen D."/>
            <person name="Grigoriev I.V."/>
            <person name="Hibbett D.S."/>
        </authorList>
    </citation>
    <scope>NUCLEOTIDE SEQUENCE</scope>
    <source>
        <strain evidence="3">FP-58527</strain>
    </source>
</reference>
<dbReference type="AlphaFoldDB" id="S8DVI8"/>
<feature type="compositionally biased region" description="Basic and acidic residues" evidence="1">
    <location>
        <begin position="553"/>
        <end position="569"/>
    </location>
</feature>
<name>S8DVI8_FOMSC</name>
<organism evidence="2 3">
    <name type="scientific">Fomitopsis schrenkii</name>
    <name type="common">Brown rot fungus</name>
    <dbReference type="NCBI Taxonomy" id="2126942"/>
    <lineage>
        <taxon>Eukaryota</taxon>
        <taxon>Fungi</taxon>
        <taxon>Dikarya</taxon>
        <taxon>Basidiomycota</taxon>
        <taxon>Agaricomycotina</taxon>
        <taxon>Agaricomycetes</taxon>
        <taxon>Polyporales</taxon>
        <taxon>Fomitopsis</taxon>
    </lineage>
</organism>
<dbReference type="STRING" id="743788.S8DVI8"/>
<sequence>MTRTALPRGDYRRMEEWPKPNPDAEEVKLSPDDPLFNFGSSEKKSIINAYVTAGAGRKEGERLANLICPSNFDTANVPENIYIKEMIPHIMQLHNEYNAFGTTRQKPKVQRKKGESSLSYVGRFAASVRTGEASRPELNVEEAIRIATSQQDALRDDIDAFHNDRDFFQALMRTRMHHHPERVPDLQGRSRKHFPATLIAQEVFQVVFEQHARYACWDLILNGLRKLEELREEEGMLLDSKNIYSDIHQENGKSKTFDALEDVSIGTRVLGHVQEKRLQTVIATSEPFFAHFIRDNSPNITSSHFGYPFYDRTSSTNTAPELQSDMRKRLLHFAALRCWCPPNTMYTAVISASPEEKATINQVLYDDIGDHAAIQELRTVFLDSVLGLWLHRLELNPKASTDNWLRKLYPLTNLWYEHMHTYGASMRSERLIPSLEYVNDPAHFEKMWEWIDSIKNKFLGGGLADIPHGLGFAVPIHGKQDEPGSEPPKVSKPAPVQQTKPSTGPTPLELFAAEDAHSRRVSGHAYAAQTKSAEPKPKERKQSPPPARPALTEIREKPKMDAPKLDEKQQQQQVGKARQVFEVNRKMYKLFLRFIVPEEEADPTIKKGQLRWGDFEKAMTRIGFRRKEGAGSSVRFDPDEDIGGNSISFHRPHPNAILTPAIIRRVGYRLRRRFGWTAANFVQVNKSQDGQHDAAE</sequence>
<feature type="compositionally biased region" description="Polar residues" evidence="1">
    <location>
        <begin position="496"/>
        <end position="505"/>
    </location>
</feature>
<gene>
    <name evidence="2" type="ORF">FOMPIDRAFT_1025328</name>
</gene>
<dbReference type="Proteomes" id="UP000015241">
    <property type="component" value="Unassembled WGS sequence"/>
</dbReference>
<feature type="compositionally biased region" description="Basic and acidic residues" evidence="1">
    <location>
        <begin position="533"/>
        <end position="542"/>
    </location>
</feature>